<organism evidence="1 2">
    <name type="scientific">Hymenobacter guriensis</name>
    <dbReference type="NCBI Taxonomy" id="2793065"/>
    <lineage>
        <taxon>Bacteria</taxon>
        <taxon>Pseudomonadati</taxon>
        <taxon>Bacteroidota</taxon>
        <taxon>Cytophagia</taxon>
        <taxon>Cytophagales</taxon>
        <taxon>Hymenobacteraceae</taxon>
        <taxon>Hymenobacter</taxon>
    </lineage>
</organism>
<accession>A0ABS0KW61</accession>
<protein>
    <submittedName>
        <fullName evidence="1">Uncharacterized protein</fullName>
    </submittedName>
</protein>
<dbReference type="RefSeq" id="WP_196953165.1">
    <property type="nucleotide sequence ID" value="NZ_JADWYK010000001.1"/>
</dbReference>
<reference evidence="1 2" key="1">
    <citation type="submission" date="2020-11" db="EMBL/GenBank/DDBJ databases">
        <title>Hymenobacter sp.</title>
        <authorList>
            <person name="Kim M.K."/>
        </authorList>
    </citation>
    <scope>NUCLEOTIDE SEQUENCE [LARGE SCALE GENOMIC DNA]</scope>
    <source>
        <strain evidence="1 2">BT594</strain>
    </source>
</reference>
<evidence type="ECO:0000313" key="2">
    <source>
        <dbReference type="Proteomes" id="UP000601099"/>
    </source>
</evidence>
<keyword evidence="2" id="KW-1185">Reference proteome</keyword>
<dbReference type="Proteomes" id="UP000601099">
    <property type="component" value="Unassembled WGS sequence"/>
</dbReference>
<comment type="caution">
    <text evidence="1">The sequence shown here is derived from an EMBL/GenBank/DDBJ whole genome shotgun (WGS) entry which is preliminary data.</text>
</comment>
<name>A0ABS0KW61_9BACT</name>
<gene>
    <name evidence="1" type="ORF">I5L79_01075</name>
</gene>
<proteinExistence type="predicted"/>
<dbReference type="EMBL" id="JADWYK010000001">
    <property type="protein sequence ID" value="MBG8552115.1"/>
    <property type="molecule type" value="Genomic_DNA"/>
</dbReference>
<sequence length="201" mass="24054">MNNMDNKFAKERILNAFPALLKQDVEKVIEILPLDEYDVLLSDSTIYNVSHFIHESEQVVKVDNEVLKIPCRLWFNEPNCDREAALTCLQKTILNCIYLRHSNGFIRQRRLEKLVDTTDYFVTPFVFQLLGEYVLEILFVLDRHINEHTLNNYLKFIGENKEYSQKTESRMISYWNAYYRRLKYKKINDYIGKKVIDKLRS</sequence>
<evidence type="ECO:0000313" key="1">
    <source>
        <dbReference type="EMBL" id="MBG8552115.1"/>
    </source>
</evidence>